<evidence type="ECO:0000256" key="1">
    <source>
        <dbReference type="SAM" id="Coils"/>
    </source>
</evidence>
<dbReference type="PROSITE" id="PS51257">
    <property type="entry name" value="PROKAR_LIPOPROTEIN"/>
    <property type="match status" value="1"/>
</dbReference>
<keyword evidence="2" id="KW-0472">Membrane</keyword>
<dbReference type="Pfam" id="PF12508">
    <property type="entry name" value="Transposon_TraM"/>
    <property type="match status" value="1"/>
</dbReference>
<protein>
    <submittedName>
        <fullName evidence="4">Bacteroides conjugative transposon TraM protein</fullName>
    </submittedName>
</protein>
<keyword evidence="1" id="KW-0175">Coiled coil</keyword>
<keyword evidence="2" id="KW-1133">Transmembrane helix</keyword>
<feature type="transmembrane region" description="Helical" evidence="2">
    <location>
        <begin position="12"/>
        <end position="31"/>
    </location>
</feature>
<feature type="coiled-coil region" evidence="1">
    <location>
        <begin position="155"/>
        <end position="182"/>
    </location>
</feature>
<evidence type="ECO:0000256" key="2">
    <source>
        <dbReference type="SAM" id="Phobius"/>
    </source>
</evidence>
<dbReference type="AlphaFoldDB" id="A0A1G8EMQ9"/>
<gene>
    <name evidence="4" type="ORF">SAMN05192582_10118</name>
</gene>
<dbReference type="InterPro" id="IPR022187">
    <property type="entry name" value="Conjug_transposon_TraM"/>
</dbReference>
<evidence type="ECO:0000259" key="3">
    <source>
        <dbReference type="Pfam" id="PF12508"/>
    </source>
</evidence>
<sequence length="410" mass="45744">MNLKNINWKQPKYVLPAILYPLLMGCGYFIIDIFDTKLAETPTNMQTTEYLNPDLPKAQITNDGIGGKYDNMQKSFGRIQDFSAVENIGRDDDEKQTEEYDSKYTQEDIALLDADAAQRTEEMENASLMQERLRQSAEKGKGMMNDSSSINLTEADRLARSKQREQEVMDELNKALAEARLKGRKGLNEVPVEPKDTMTTGTQLKGKIEITQKGVSELGDDSKSQAVVKKVKTTSDYFNTLAENEKEPHLIKAIIDENIKAVDGSRVRLRLLDDVEINETIVKKGSYIYAIMSGFGSQRVKGNINSLMVGDELVKVSLSVYDTDGLEGLYVPSSSFRETSKDVASSAMNGNMSMNNGNQGSSFTQWGMQAVQNAYTRTSNAISKAIKKNSVKLKYGSFVYLVNGREKKDK</sequence>
<dbReference type="NCBIfam" id="TIGR03779">
    <property type="entry name" value="Bac_Flav_CT_M"/>
    <property type="match status" value="1"/>
</dbReference>
<name>A0A1G8EMQ9_BACOV</name>
<dbReference type="EMBL" id="FNDO01000011">
    <property type="protein sequence ID" value="SDH71160.1"/>
    <property type="molecule type" value="Genomic_DNA"/>
</dbReference>
<evidence type="ECO:0000313" key="4">
    <source>
        <dbReference type="EMBL" id="SDH71160.1"/>
    </source>
</evidence>
<proteinExistence type="predicted"/>
<accession>A0A1G8EMQ9</accession>
<dbReference type="Proteomes" id="UP000181870">
    <property type="component" value="Unassembled WGS sequence"/>
</dbReference>
<keyword evidence="2" id="KW-0812">Transmembrane</keyword>
<reference evidence="4 5" key="1">
    <citation type="submission" date="2016-10" db="EMBL/GenBank/DDBJ databases">
        <authorList>
            <person name="de Groot N.N."/>
        </authorList>
    </citation>
    <scope>NUCLEOTIDE SEQUENCE [LARGE SCALE GENOMIC DNA]</scope>
    <source>
        <strain evidence="4 5">NLAE-zl-C57</strain>
    </source>
</reference>
<feature type="domain" description="Conjugative transposon TraM C-terminal" evidence="3">
    <location>
        <begin position="251"/>
        <end position="402"/>
    </location>
</feature>
<dbReference type="RefSeq" id="WP_074636740.1">
    <property type="nucleotide sequence ID" value="NZ_FNDO01000011.1"/>
</dbReference>
<organism evidence="4 5">
    <name type="scientific">Bacteroides ovatus</name>
    <dbReference type="NCBI Taxonomy" id="28116"/>
    <lineage>
        <taxon>Bacteria</taxon>
        <taxon>Pseudomonadati</taxon>
        <taxon>Bacteroidota</taxon>
        <taxon>Bacteroidia</taxon>
        <taxon>Bacteroidales</taxon>
        <taxon>Bacteroidaceae</taxon>
        <taxon>Bacteroides</taxon>
    </lineage>
</organism>
<evidence type="ECO:0000313" key="5">
    <source>
        <dbReference type="Proteomes" id="UP000181870"/>
    </source>
</evidence>
<dbReference type="InterPro" id="IPR055407">
    <property type="entry name" value="TraM_C"/>
</dbReference>